<feature type="transmembrane region" description="Helical" evidence="1">
    <location>
        <begin position="368"/>
        <end position="386"/>
    </location>
</feature>
<feature type="transmembrane region" description="Helical" evidence="1">
    <location>
        <begin position="210"/>
        <end position="231"/>
    </location>
</feature>
<feature type="transmembrane region" description="Helical" evidence="1">
    <location>
        <begin position="237"/>
        <end position="258"/>
    </location>
</feature>
<dbReference type="InterPro" id="IPR010640">
    <property type="entry name" value="Low_temperature_requirement_A"/>
</dbReference>
<evidence type="ECO:0000313" key="3">
    <source>
        <dbReference type="Proteomes" id="UP000308705"/>
    </source>
</evidence>
<dbReference type="AlphaFoldDB" id="A0A4U3MIR8"/>
<dbReference type="OrthoDB" id="7698234at2"/>
<dbReference type="Proteomes" id="UP000308705">
    <property type="component" value="Unassembled WGS sequence"/>
</dbReference>
<reference evidence="2 3" key="1">
    <citation type="submission" date="2019-04" db="EMBL/GenBank/DDBJ databases">
        <title>Herbidospora sp. NEAU-GS14.nov., a novel actinomycete isolated from soil.</title>
        <authorList>
            <person name="Han L."/>
        </authorList>
    </citation>
    <scope>NUCLEOTIDE SEQUENCE [LARGE SCALE GENOMIC DNA]</scope>
    <source>
        <strain evidence="2 3">NEAU-GS14</strain>
    </source>
</reference>
<feature type="transmembrane region" description="Helical" evidence="1">
    <location>
        <begin position="312"/>
        <end position="332"/>
    </location>
</feature>
<protein>
    <submittedName>
        <fullName evidence="2">Low temperature requirement protein A</fullName>
    </submittedName>
</protein>
<dbReference type="PANTHER" id="PTHR36840">
    <property type="entry name" value="BLL5714 PROTEIN"/>
    <property type="match status" value="1"/>
</dbReference>
<feature type="transmembrane region" description="Helical" evidence="1">
    <location>
        <begin position="279"/>
        <end position="300"/>
    </location>
</feature>
<keyword evidence="1" id="KW-1133">Transmembrane helix</keyword>
<feature type="transmembrane region" description="Helical" evidence="1">
    <location>
        <begin position="173"/>
        <end position="190"/>
    </location>
</feature>
<evidence type="ECO:0000313" key="2">
    <source>
        <dbReference type="EMBL" id="TKK88760.1"/>
    </source>
</evidence>
<feature type="transmembrane region" description="Helical" evidence="1">
    <location>
        <begin position="146"/>
        <end position="167"/>
    </location>
</feature>
<gene>
    <name evidence="2" type="ORF">FDA94_11760</name>
</gene>
<comment type="caution">
    <text evidence="2">The sequence shown here is derived from an EMBL/GenBank/DDBJ whole genome shotgun (WGS) entry which is preliminary data.</text>
</comment>
<keyword evidence="3" id="KW-1185">Reference proteome</keyword>
<name>A0A4U3MIR8_9ACTN</name>
<feature type="transmembrane region" description="Helical" evidence="1">
    <location>
        <begin position="90"/>
        <end position="109"/>
    </location>
</feature>
<accession>A0A4U3MIR8</accession>
<dbReference type="EMBL" id="SZQA01000009">
    <property type="protein sequence ID" value="TKK88760.1"/>
    <property type="molecule type" value="Genomic_DNA"/>
</dbReference>
<feature type="transmembrane region" description="Helical" evidence="1">
    <location>
        <begin position="57"/>
        <end position="78"/>
    </location>
</feature>
<feature type="transmembrane region" description="Helical" evidence="1">
    <location>
        <begin position="344"/>
        <end position="362"/>
    </location>
</feature>
<sequence>MRSMPWKTGMVARDPSEPHRTATPLELLFDLVFVTAVAQVALQLDHALLEGHTAEGIVSYLMLFGAIWWAWISFTWFASAFDPDDGPYRILAFVQIAGSLVLAAGVPAAFNDLDFRWTVLGYVIMRIGYVAQWLRAGREHPAVRTLAIKLAAGTTAVQVLWVLQLLLPDDYRILAFIVLFLVDLSVPWFAGWNADQGGYHAHHIAERFGLFTLIVIGESITAATLAIQSAFEAQGHVVELLVLAVAALLISLSIWWLYFGYMDHKALTTNPRTTYIWSYGHYFILAAIAAGGAGVAVMAGSVGGHGAHLPEWGAALAVTAPVAVFLFAYAAIDALGNGRRDLKPVVFAVTGVIVLALTPLATVIGGPWTTLVTALIVVALLAKELLAHPSEDARSRAAE</sequence>
<proteinExistence type="predicted"/>
<dbReference type="PANTHER" id="PTHR36840:SF1">
    <property type="entry name" value="BLL5714 PROTEIN"/>
    <property type="match status" value="1"/>
</dbReference>
<dbReference type="Pfam" id="PF06772">
    <property type="entry name" value="LtrA"/>
    <property type="match status" value="1"/>
</dbReference>
<keyword evidence="1" id="KW-0472">Membrane</keyword>
<keyword evidence="1" id="KW-0812">Transmembrane</keyword>
<organism evidence="2 3">
    <name type="scientific">Herbidospora galbida</name>
    <dbReference type="NCBI Taxonomy" id="2575442"/>
    <lineage>
        <taxon>Bacteria</taxon>
        <taxon>Bacillati</taxon>
        <taxon>Actinomycetota</taxon>
        <taxon>Actinomycetes</taxon>
        <taxon>Streptosporangiales</taxon>
        <taxon>Streptosporangiaceae</taxon>
        <taxon>Herbidospora</taxon>
    </lineage>
</organism>
<evidence type="ECO:0000256" key="1">
    <source>
        <dbReference type="SAM" id="Phobius"/>
    </source>
</evidence>